<evidence type="ECO:0000313" key="1">
    <source>
        <dbReference type="EMBL" id="DAD93145.1"/>
    </source>
</evidence>
<name>A0A8S5NES1_9CAUD</name>
<dbReference type="InterPro" id="IPR019289">
    <property type="entry name" value="Phage_tail_E/E"/>
</dbReference>
<reference evidence="1" key="1">
    <citation type="journal article" date="2021" name="Proc. Natl. Acad. Sci. U.S.A.">
        <title>A Catalog of Tens of Thousands of Viruses from Human Metagenomes Reveals Hidden Associations with Chronic Diseases.</title>
        <authorList>
            <person name="Tisza M.J."/>
            <person name="Buck C.B."/>
        </authorList>
    </citation>
    <scope>NUCLEOTIDE SEQUENCE</scope>
    <source>
        <strain evidence="1">CtUJJ3</strain>
    </source>
</reference>
<proteinExistence type="predicted"/>
<sequence>MSRKEILKLKLSEPVRYDGKEITELDLSGYEMLTLKDLTEIYAAYEAFGGGSVIMQESDLRFAQCAAARVAGLPVEALDQLRARDAVRLKNMTYRFFYM</sequence>
<dbReference type="EMBL" id="BK015154">
    <property type="protein sequence ID" value="DAD93145.1"/>
    <property type="molecule type" value="Genomic_DNA"/>
</dbReference>
<protein>
    <submittedName>
        <fullName evidence="1">Tail assembly chaperone</fullName>
    </submittedName>
</protein>
<organism evidence="1">
    <name type="scientific">Caudovirales sp. ctUJJ3</name>
    <dbReference type="NCBI Taxonomy" id="2826777"/>
    <lineage>
        <taxon>Viruses</taxon>
        <taxon>Duplodnaviria</taxon>
        <taxon>Heunggongvirae</taxon>
        <taxon>Uroviricota</taxon>
        <taxon>Caudoviricetes</taxon>
    </lineage>
</organism>
<dbReference type="Pfam" id="PF10109">
    <property type="entry name" value="Phage_TAC_7"/>
    <property type="match status" value="1"/>
</dbReference>
<accession>A0A8S5NES1</accession>